<evidence type="ECO:0000256" key="1">
    <source>
        <dbReference type="ARBA" id="ARBA00015004"/>
    </source>
</evidence>
<reference evidence="7 8" key="1">
    <citation type="submission" date="2020-08" db="EMBL/GenBank/DDBJ databases">
        <authorList>
            <person name="Hejnol A."/>
        </authorList>
    </citation>
    <scope>NUCLEOTIDE SEQUENCE [LARGE SCALE GENOMIC DNA]</scope>
</reference>
<dbReference type="Gene3D" id="3.10.20.90">
    <property type="entry name" value="Phosphatidylinositol 3-kinase Catalytic Subunit, Chain A, domain 1"/>
    <property type="match status" value="1"/>
</dbReference>
<keyword evidence="3" id="KW-0677">Repeat</keyword>
<dbReference type="PROSITE" id="PS50245">
    <property type="entry name" value="CAP_GLY_2"/>
    <property type="match status" value="1"/>
</dbReference>
<name>A0A7I8WC56_9ANNE</name>
<evidence type="ECO:0000256" key="2">
    <source>
        <dbReference type="ARBA" id="ARBA00022614"/>
    </source>
</evidence>
<evidence type="ECO:0000256" key="3">
    <source>
        <dbReference type="ARBA" id="ARBA00022737"/>
    </source>
</evidence>
<comment type="caution">
    <text evidence="7">The sequence shown here is derived from an EMBL/GenBank/DDBJ whole genome shotgun (WGS) entry which is preliminary data.</text>
</comment>
<dbReference type="InterPro" id="IPR000938">
    <property type="entry name" value="CAP-Gly_domain"/>
</dbReference>
<dbReference type="Gene3D" id="2.30.30.190">
    <property type="entry name" value="CAP Gly-rich-like domain"/>
    <property type="match status" value="1"/>
</dbReference>
<evidence type="ECO:0000256" key="4">
    <source>
        <dbReference type="ARBA" id="ARBA00023186"/>
    </source>
</evidence>
<keyword evidence="8" id="KW-1185">Reference proteome</keyword>
<dbReference type="PANTHER" id="PTHR18849:SF0">
    <property type="entry name" value="CILIA- AND FLAGELLA-ASSOCIATED PROTEIN 410-RELATED"/>
    <property type="match status" value="1"/>
</dbReference>
<gene>
    <name evidence="7" type="ORF">DGYR_LOCUS13032</name>
</gene>
<dbReference type="PANTHER" id="PTHR18849">
    <property type="entry name" value="LEUCINE RICH REPEAT PROTEIN"/>
    <property type="match status" value="1"/>
</dbReference>
<keyword evidence="4" id="KW-0143">Chaperone</keyword>
<dbReference type="SUPFAM" id="SSF52058">
    <property type="entry name" value="L domain-like"/>
    <property type="match status" value="1"/>
</dbReference>
<evidence type="ECO:0000313" key="8">
    <source>
        <dbReference type="Proteomes" id="UP000549394"/>
    </source>
</evidence>
<dbReference type="EMBL" id="CAJFCJ010000028">
    <property type="protein sequence ID" value="CAD5125689.1"/>
    <property type="molecule type" value="Genomic_DNA"/>
</dbReference>
<feature type="domain" description="CAP-Gly" evidence="6">
    <location>
        <begin position="26"/>
        <end position="70"/>
    </location>
</feature>
<protein>
    <recommendedName>
        <fullName evidence="1">Tubulin-specific chaperone E</fullName>
    </recommendedName>
    <alternativeName>
        <fullName evidence="5">Tubulin-folding cofactor E</fullName>
    </alternativeName>
</protein>
<dbReference type="Proteomes" id="UP000549394">
    <property type="component" value="Unassembled WGS sequence"/>
</dbReference>
<dbReference type="PROSITE" id="PS51450">
    <property type="entry name" value="LRR"/>
    <property type="match status" value="1"/>
</dbReference>
<dbReference type="InterPro" id="IPR036859">
    <property type="entry name" value="CAP-Gly_dom_sf"/>
</dbReference>
<organism evidence="7 8">
    <name type="scientific">Dimorphilus gyrociliatus</name>
    <dbReference type="NCBI Taxonomy" id="2664684"/>
    <lineage>
        <taxon>Eukaryota</taxon>
        <taxon>Metazoa</taxon>
        <taxon>Spiralia</taxon>
        <taxon>Lophotrochozoa</taxon>
        <taxon>Annelida</taxon>
        <taxon>Polychaeta</taxon>
        <taxon>Polychaeta incertae sedis</taxon>
        <taxon>Dinophilidae</taxon>
        <taxon>Dimorphilus</taxon>
    </lineage>
</organism>
<evidence type="ECO:0000259" key="6">
    <source>
        <dbReference type="PROSITE" id="PS50245"/>
    </source>
</evidence>
<dbReference type="InterPro" id="IPR032675">
    <property type="entry name" value="LRR_dom_sf"/>
</dbReference>
<dbReference type="InterPro" id="IPR029071">
    <property type="entry name" value="Ubiquitin-like_domsf"/>
</dbReference>
<accession>A0A7I8WC56</accession>
<dbReference type="InterPro" id="IPR001611">
    <property type="entry name" value="Leu-rich_rpt"/>
</dbReference>
<sequence length="532" mass="61289">MTENMLFNIGDRLVVDEEVCTVRFFGIVEGTKGNWLGVEWDNPKRGKHSGEKDGKFYFKTHIPNAGSFVRPRLAHTGNSLMTALNERYGIVENGGVDKDLSVRGSRGRETAVEMVGAEKVNQTMSHLENLVQMSLEGFYLNSVEKNSPILKKLRVFDFGRCLLKSWEEVSKFLEFMPSINEISVSSNLLDLPPNPQMLSEFFEKVKVLVTNRMYFRQLPEINYYTWNEVKKLGQICRNLEELFVCFNNITEIDDVSTITNIKYLNLEGNSLADFNQVLTLSELPNLTVLVLNDTGVKEVKFPENFNGFSKLYDLYLDKNQIADWFSITELRRLPSLQKLKFSKNPLLTEEVEKTARQIIVAKLKNLIDLNRTPVTKVERRGSELDYLKIYGKEWRASGGHQDPSKNNPSKEFTTEHPRYQELIDTYDAPEDSELTQISTALETQLIEIKLRYEQKSNGDWIEVGSCKKKIPRKMTVSKLKQLAGKAFRIRKRIHLSYSSDQQPESIHELDKDNQEIDYFAVDTNDTVHVRPL</sequence>
<dbReference type="SUPFAM" id="SSF74924">
    <property type="entry name" value="Cap-Gly domain"/>
    <property type="match status" value="1"/>
</dbReference>
<dbReference type="Gene3D" id="3.80.10.10">
    <property type="entry name" value="Ribonuclease Inhibitor"/>
    <property type="match status" value="2"/>
</dbReference>
<evidence type="ECO:0000256" key="5">
    <source>
        <dbReference type="ARBA" id="ARBA00030180"/>
    </source>
</evidence>
<dbReference type="OrthoDB" id="5273213at2759"/>
<dbReference type="SUPFAM" id="SSF54236">
    <property type="entry name" value="Ubiquitin-like"/>
    <property type="match status" value="1"/>
</dbReference>
<keyword evidence="2" id="KW-0433">Leucine-rich repeat</keyword>
<dbReference type="Pfam" id="PF01302">
    <property type="entry name" value="CAP_GLY"/>
    <property type="match status" value="1"/>
</dbReference>
<dbReference type="AlphaFoldDB" id="A0A7I8WC56"/>
<evidence type="ECO:0000313" key="7">
    <source>
        <dbReference type="EMBL" id="CAD5125689.1"/>
    </source>
</evidence>
<dbReference type="GO" id="GO:0007010">
    <property type="term" value="P:cytoskeleton organization"/>
    <property type="evidence" value="ECO:0007669"/>
    <property type="project" value="TreeGrafter"/>
</dbReference>
<dbReference type="SMART" id="SM01052">
    <property type="entry name" value="CAP_GLY"/>
    <property type="match status" value="1"/>
</dbReference>
<proteinExistence type="predicted"/>